<organism evidence="2 3">
    <name type="scientific">Dreissena polymorpha</name>
    <name type="common">Zebra mussel</name>
    <name type="synonym">Mytilus polymorpha</name>
    <dbReference type="NCBI Taxonomy" id="45954"/>
    <lineage>
        <taxon>Eukaryota</taxon>
        <taxon>Metazoa</taxon>
        <taxon>Spiralia</taxon>
        <taxon>Lophotrochozoa</taxon>
        <taxon>Mollusca</taxon>
        <taxon>Bivalvia</taxon>
        <taxon>Autobranchia</taxon>
        <taxon>Heteroconchia</taxon>
        <taxon>Euheterodonta</taxon>
        <taxon>Imparidentia</taxon>
        <taxon>Neoheterodontei</taxon>
        <taxon>Myida</taxon>
        <taxon>Dreissenoidea</taxon>
        <taxon>Dreissenidae</taxon>
        <taxon>Dreissena</taxon>
    </lineage>
</organism>
<proteinExistence type="predicted"/>
<dbReference type="EMBL" id="JAIWYP010000011">
    <property type="protein sequence ID" value="KAH3736873.1"/>
    <property type="molecule type" value="Genomic_DNA"/>
</dbReference>
<comment type="caution">
    <text evidence="2">The sequence shown here is derived from an EMBL/GenBank/DDBJ whole genome shotgun (WGS) entry which is preliminary data.</text>
</comment>
<dbReference type="Proteomes" id="UP000828390">
    <property type="component" value="Unassembled WGS sequence"/>
</dbReference>
<evidence type="ECO:0000313" key="3">
    <source>
        <dbReference type="Proteomes" id="UP000828390"/>
    </source>
</evidence>
<reference evidence="2" key="2">
    <citation type="submission" date="2020-11" db="EMBL/GenBank/DDBJ databases">
        <authorList>
            <person name="McCartney M.A."/>
            <person name="Auch B."/>
            <person name="Kono T."/>
            <person name="Mallez S."/>
            <person name="Becker A."/>
            <person name="Gohl D.M."/>
            <person name="Silverstein K.A.T."/>
            <person name="Koren S."/>
            <person name="Bechman K.B."/>
            <person name="Herman A."/>
            <person name="Abrahante J.E."/>
            <person name="Garbe J."/>
        </authorList>
    </citation>
    <scope>NUCLEOTIDE SEQUENCE</scope>
    <source>
        <strain evidence="2">Duluth1</strain>
        <tissue evidence="2">Whole animal</tissue>
    </source>
</reference>
<keyword evidence="3" id="KW-1185">Reference proteome</keyword>
<sequence length="92" mass="10333">MAEPKSVDNEGGIYFYERNGSVMDYDDCKRSSEKSCGNRADVKGPEGRVSGSDFNRNLDHQWLSMNEALKAVARDIRDLKVTTRKTPTEANC</sequence>
<dbReference type="AlphaFoldDB" id="A0A9D4D0I6"/>
<accession>A0A9D4D0I6</accession>
<evidence type="ECO:0000256" key="1">
    <source>
        <dbReference type="SAM" id="MobiDB-lite"/>
    </source>
</evidence>
<gene>
    <name evidence="2" type="ORF">DPMN_043448</name>
</gene>
<name>A0A9D4D0I6_DREPO</name>
<feature type="region of interest" description="Disordered" evidence="1">
    <location>
        <begin position="34"/>
        <end position="55"/>
    </location>
</feature>
<protein>
    <submittedName>
        <fullName evidence="2">Uncharacterized protein</fullName>
    </submittedName>
</protein>
<evidence type="ECO:0000313" key="2">
    <source>
        <dbReference type="EMBL" id="KAH3736873.1"/>
    </source>
</evidence>
<reference evidence="2" key="1">
    <citation type="journal article" date="2019" name="bioRxiv">
        <title>The Genome of the Zebra Mussel, Dreissena polymorpha: A Resource for Invasive Species Research.</title>
        <authorList>
            <person name="McCartney M.A."/>
            <person name="Auch B."/>
            <person name="Kono T."/>
            <person name="Mallez S."/>
            <person name="Zhang Y."/>
            <person name="Obille A."/>
            <person name="Becker A."/>
            <person name="Abrahante J.E."/>
            <person name="Garbe J."/>
            <person name="Badalamenti J.P."/>
            <person name="Herman A."/>
            <person name="Mangelson H."/>
            <person name="Liachko I."/>
            <person name="Sullivan S."/>
            <person name="Sone E.D."/>
            <person name="Koren S."/>
            <person name="Silverstein K.A.T."/>
            <person name="Beckman K.B."/>
            <person name="Gohl D.M."/>
        </authorList>
    </citation>
    <scope>NUCLEOTIDE SEQUENCE</scope>
    <source>
        <strain evidence="2">Duluth1</strain>
        <tissue evidence="2">Whole animal</tissue>
    </source>
</reference>